<evidence type="ECO:0000313" key="5">
    <source>
        <dbReference type="EMBL" id="CAB4294840.1"/>
    </source>
</evidence>
<feature type="transmembrane region" description="Helical" evidence="2">
    <location>
        <begin position="84"/>
        <end position="104"/>
    </location>
</feature>
<evidence type="ECO:0000259" key="3">
    <source>
        <dbReference type="PROSITE" id="PS50132"/>
    </source>
</evidence>
<feature type="compositionally biased region" description="Basic and acidic residues" evidence="1">
    <location>
        <begin position="440"/>
        <end position="451"/>
    </location>
</feature>
<keyword evidence="7" id="KW-1185">Reference proteome</keyword>
<feature type="transmembrane region" description="Helical" evidence="2">
    <location>
        <begin position="48"/>
        <end position="72"/>
    </location>
</feature>
<feature type="transmembrane region" description="Helical" evidence="2">
    <location>
        <begin position="192"/>
        <end position="213"/>
    </location>
</feature>
<evidence type="ECO:0000313" key="4">
    <source>
        <dbReference type="EMBL" id="CAB4264225.1"/>
    </source>
</evidence>
<dbReference type="SUPFAM" id="SSF48097">
    <property type="entry name" value="Regulator of G-protein signaling, RGS"/>
    <property type="match status" value="1"/>
</dbReference>
<dbReference type="SMART" id="SM00315">
    <property type="entry name" value="RGS"/>
    <property type="match status" value="1"/>
</dbReference>
<feature type="transmembrane region" description="Helical" evidence="2">
    <location>
        <begin position="125"/>
        <end position="144"/>
    </location>
</feature>
<organism evidence="4 6">
    <name type="scientific">Prunus armeniaca</name>
    <name type="common">Apricot</name>
    <name type="synonym">Armeniaca vulgaris</name>
    <dbReference type="NCBI Taxonomy" id="36596"/>
    <lineage>
        <taxon>Eukaryota</taxon>
        <taxon>Viridiplantae</taxon>
        <taxon>Streptophyta</taxon>
        <taxon>Embryophyta</taxon>
        <taxon>Tracheophyta</taxon>
        <taxon>Spermatophyta</taxon>
        <taxon>Magnoliopsida</taxon>
        <taxon>eudicotyledons</taxon>
        <taxon>Gunneridae</taxon>
        <taxon>Pentapetalae</taxon>
        <taxon>rosids</taxon>
        <taxon>fabids</taxon>
        <taxon>Rosales</taxon>
        <taxon>Rosaceae</taxon>
        <taxon>Amygdaloideae</taxon>
        <taxon>Amygdaleae</taxon>
        <taxon>Prunus</taxon>
    </lineage>
</organism>
<name>A0A6J5TMI3_PRUAR</name>
<dbReference type="InterPro" id="IPR044926">
    <property type="entry name" value="RGS_subdomain_2"/>
</dbReference>
<evidence type="ECO:0000313" key="7">
    <source>
        <dbReference type="Proteomes" id="UP000507245"/>
    </source>
</evidence>
<evidence type="ECO:0000313" key="6">
    <source>
        <dbReference type="Proteomes" id="UP000507222"/>
    </source>
</evidence>
<dbReference type="PANTHER" id="PTHR10845:SF192">
    <property type="entry name" value="DOUBLE HIT, ISOFORM B"/>
    <property type="match status" value="1"/>
</dbReference>
<dbReference type="Gene3D" id="1.10.167.10">
    <property type="entry name" value="Regulator of G-protein Signalling 4, domain 2"/>
    <property type="match status" value="1"/>
</dbReference>
<proteinExistence type="predicted"/>
<dbReference type="OrthoDB" id="196547at2759"/>
<dbReference type="Proteomes" id="UP000507222">
    <property type="component" value="Unassembled WGS sequence"/>
</dbReference>
<reference evidence="7" key="1">
    <citation type="journal article" date="2020" name="Genome Biol.">
        <title>Gamete binning: chromosome-level and haplotype-resolved genome assembly enabled by high-throughput single-cell sequencing of gamete genomes.</title>
        <authorList>
            <person name="Campoy J.A."/>
            <person name="Sun H."/>
            <person name="Goel M."/>
            <person name="Jiao W.-B."/>
            <person name="Folz-Donahue K."/>
            <person name="Wang N."/>
            <person name="Rubio M."/>
            <person name="Liu C."/>
            <person name="Kukat C."/>
            <person name="Ruiz D."/>
            <person name="Huettel B."/>
            <person name="Schneeberger K."/>
        </authorList>
    </citation>
    <scope>NUCLEOTIDE SEQUENCE [LARGE SCALE GENOMIC DNA]</scope>
    <source>
        <strain evidence="7">cv. Rojo Pasion</strain>
    </source>
</reference>
<dbReference type="EMBL" id="CAEKKB010000001">
    <property type="protein sequence ID" value="CAB4294840.1"/>
    <property type="molecule type" value="Genomic_DNA"/>
</dbReference>
<reference evidence="4 6" key="2">
    <citation type="submission" date="2020-05" db="EMBL/GenBank/DDBJ databases">
        <authorList>
            <person name="Campoy J."/>
            <person name="Schneeberger K."/>
            <person name="Spophaly S."/>
        </authorList>
    </citation>
    <scope>NUCLEOTIDE SEQUENCE [LARGE SCALE GENOMIC DNA]</scope>
    <source>
        <strain evidence="4">PruArmRojPasFocal</strain>
    </source>
</reference>
<feature type="transmembrane region" description="Helical" evidence="2">
    <location>
        <begin position="225"/>
        <end position="245"/>
    </location>
</feature>
<dbReference type="InterPro" id="IPR036305">
    <property type="entry name" value="RGS_sf"/>
</dbReference>
<feature type="compositionally biased region" description="Polar residues" evidence="1">
    <location>
        <begin position="422"/>
        <end position="435"/>
    </location>
</feature>
<sequence length="451" mass="51280">MASCAVDGGCASDYIAIAISAVCFILLLLRLILPFAIHKIPLPKRSSFWIPVIQIFASFNLLLSIVMSVNFLKFEKRHWWQSCYAWAVWIEAPLGFGLLLSCRISQAFQLYYIFVKRCLPPIRSYIFLPLILLPWIAGAALMHVKKPLNDRCHMGTQWIIPVVSLHAIYVAILVGFTGAIRHIEFRFDELRDLWQGILVSASSIGVWVAAYILNEIHDDISWLQVVSRFALLVTASILVLSFFSISSSQPLLSQISLRKREPLAFETMGQALGIPNSGLLLPREPAPVIDPNEPLDKLLMNKRFRQSFMSFADSCLAGESVHFYEEVHELGKIPVDDPVRRIYMARHIIDKYITAGATMEVNISHRSRQAILTTSNLAQPNLFNDALNELIQLMKMNLANDYWSSTYFMKFKEEASMRSHELQQMTSWNSPTPRLSSVHGVDDPFHQEQEP</sequence>
<gene>
    <name evidence="4" type="ORF">CURHAP_LOCUS5910</name>
    <name evidence="5" type="ORF">ORAREDHAP_LOCUS5957</name>
</gene>
<dbReference type="Pfam" id="PF00615">
    <property type="entry name" value="RGS"/>
    <property type="match status" value="1"/>
</dbReference>
<dbReference type="PANTHER" id="PTHR10845">
    <property type="entry name" value="REGULATOR OF G PROTEIN SIGNALING"/>
    <property type="match status" value="1"/>
</dbReference>
<dbReference type="InterPro" id="IPR016137">
    <property type="entry name" value="RGS"/>
</dbReference>
<evidence type="ECO:0000256" key="1">
    <source>
        <dbReference type="SAM" id="MobiDB-lite"/>
    </source>
</evidence>
<accession>A0A6J5TMI3</accession>
<dbReference type="EMBL" id="CAEKDK010000001">
    <property type="protein sequence ID" value="CAB4264225.1"/>
    <property type="molecule type" value="Genomic_DNA"/>
</dbReference>
<keyword evidence="2" id="KW-0812">Transmembrane</keyword>
<evidence type="ECO:0000256" key="2">
    <source>
        <dbReference type="SAM" id="Phobius"/>
    </source>
</evidence>
<feature type="domain" description="RGS" evidence="3">
    <location>
        <begin position="294"/>
        <end position="412"/>
    </location>
</feature>
<protein>
    <recommendedName>
        <fullName evidence="3">RGS domain-containing protein</fullName>
    </recommendedName>
</protein>
<dbReference type="AlphaFoldDB" id="A0A6J5TMI3"/>
<feature type="region of interest" description="Disordered" evidence="1">
    <location>
        <begin position="422"/>
        <end position="451"/>
    </location>
</feature>
<keyword evidence="2" id="KW-1133">Transmembrane helix</keyword>
<dbReference type="Proteomes" id="UP000507245">
    <property type="component" value="Unassembled WGS sequence"/>
</dbReference>
<dbReference type="PROSITE" id="PS50132">
    <property type="entry name" value="RGS"/>
    <property type="match status" value="1"/>
</dbReference>
<feature type="transmembrane region" description="Helical" evidence="2">
    <location>
        <begin position="156"/>
        <end position="180"/>
    </location>
</feature>
<keyword evidence="2" id="KW-0472">Membrane</keyword>
<feature type="transmembrane region" description="Helical" evidence="2">
    <location>
        <begin position="14"/>
        <end position="36"/>
    </location>
</feature>